<gene>
    <name evidence="4" type="ORF">GXP69_06695</name>
</gene>
<feature type="domain" description="DUF4349" evidence="3">
    <location>
        <begin position="51"/>
        <end position="259"/>
    </location>
</feature>
<keyword evidence="2" id="KW-0812">Transmembrane</keyword>
<dbReference type="Proteomes" id="UP000474777">
    <property type="component" value="Unassembled WGS sequence"/>
</dbReference>
<protein>
    <submittedName>
        <fullName evidence="4">DUF4349 domain-containing protein</fullName>
    </submittedName>
</protein>
<evidence type="ECO:0000256" key="2">
    <source>
        <dbReference type="SAM" id="Phobius"/>
    </source>
</evidence>
<evidence type="ECO:0000313" key="4">
    <source>
        <dbReference type="EMBL" id="NEM97377.1"/>
    </source>
</evidence>
<evidence type="ECO:0000259" key="3">
    <source>
        <dbReference type="Pfam" id="PF14257"/>
    </source>
</evidence>
<evidence type="ECO:0000256" key="1">
    <source>
        <dbReference type="SAM" id="Coils"/>
    </source>
</evidence>
<name>A0A6B3LUZ2_9BACT</name>
<dbReference type="InterPro" id="IPR025645">
    <property type="entry name" value="DUF4349"/>
</dbReference>
<organism evidence="4 5">
    <name type="scientific">Pontibacter burrus</name>
    <dbReference type="NCBI Taxonomy" id="2704466"/>
    <lineage>
        <taxon>Bacteria</taxon>
        <taxon>Pseudomonadati</taxon>
        <taxon>Bacteroidota</taxon>
        <taxon>Cytophagia</taxon>
        <taxon>Cytophagales</taxon>
        <taxon>Hymenobacteraceae</taxon>
        <taxon>Pontibacter</taxon>
    </lineage>
</organism>
<feature type="coiled-coil region" evidence="1">
    <location>
        <begin position="147"/>
        <end position="194"/>
    </location>
</feature>
<keyword evidence="5" id="KW-1185">Reference proteome</keyword>
<dbReference type="RefSeq" id="WP_163913663.1">
    <property type="nucleotide sequence ID" value="NZ_JAAGWD010000002.1"/>
</dbReference>
<dbReference type="PROSITE" id="PS51257">
    <property type="entry name" value="PROKAR_LIPOPROTEIN"/>
    <property type="match status" value="1"/>
</dbReference>
<keyword evidence="2" id="KW-1133">Transmembrane helix</keyword>
<comment type="caution">
    <text evidence="4">The sequence shown here is derived from an EMBL/GenBank/DDBJ whole genome shotgun (WGS) entry which is preliminary data.</text>
</comment>
<sequence length="268" mass="30343">MRNLLNTIVILLLLISFGCQKNMDAEQMDASERAEYSLVSPNSETSTIADRKIIRQALLHFQVENLEASSNRIEALVAKYGGTITNNQSYSQEERIESNYTIKVLPAKLDKLVKDIQSESIFLDNKSVTADDVTMQYVDVEARVKAKQAARDRYLELLQQAKKVEDVLAIEVELNKVQEELESVQAQLKALQQQTSYSTINLTMYQLVPASYTDRTSFGSRITSAIGGGWQLFKTLLVGAVYLWPLLVLTIAIITLLRWYKNRQRSVV</sequence>
<keyword evidence="2" id="KW-0472">Membrane</keyword>
<dbReference type="AlphaFoldDB" id="A0A6B3LUZ2"/>
<evidence type="ECO:0000313" key="5">
    <source>
        <dbReference type="Proteomes" id="UP000474777"/>
    </source>
</evidence>
<reference evidence="4 5" key="1">
    <citation type="submission" date="2020-02" db="EMBL/GenBank/DDBJ databases">
        <authorList>
            <person name="Kim M.K."/>
        </authorList>
    </citation>
    <scope>NUCLEOTIDE SEQUENCE [LARGE SCALE GENOMIC DNA]</scope>
    <source>
        <strain evidence="4 5">BT327</strain>
    </source>
</reference>
<dbReference type="Pfam" id="PF14257">
    <property type="entry name" value="DUF4349"/>
    <property type="match status" value="1"/>
</dbReference>
<proteinExistence type="predicted"/>
<dbReference type="EMBL" id="JAAGWD010000002">
    <property type="protein sequence ID" value="NEM97377.1"/>
    <property type="molecule type" value="Genomic_DNA"/>
</dbReference>
<accession>A0A6B3LUZ2</accession>
<keyword evidence="1" id="KW-0175">Coiled coil</keyword>
<feature type="transmembrane region" description="Helical" evidence="2">
    <location>
        <begin position="241"/>
        <end position="260"/>
    </location>
</feature>